<evidence type="ECO:0000313" key="1">
    <source>
        <dbReference type="EMBL" id="PBB05799.1"/>
    </source>
</evidence>
<sequence>MEKQLIDTLRRRQARYCEKGLSFVYTYVFGKNRKIPVKKIVTVYSNDYFRTSPNIYARLF</sequence>
<dbReference type="Proteomes" id="UP000217561">
    <property type="component" value="Unassembled WGS sequence"/>
</dbReference>
<dbReference type="EMBL" id="NSGH01000009">
    <property type="protein sequence ID" value="PBB05799.1"/>
    <property type="molecule type" value="Genomic_DNA"/>
</dbReference>
<gene>
    <name evidence="1" type="ORF">CKW00_07310</name>
</gene>
<reference evidence="1 2" key="1">
    <citation type="submission" date="2017-08" db="EMBL/GenBank/DDBJ databases">
        <title>Salimicrobium alkalisoli sp. nov., isolated from saline alkaline soil.</title>
        <authorList>
            <person name="Zhang G."/>
            <person name="Xiong Q."/>
        </authorList>
    </citation>
    <scope>NUCLEOTIDE SEQUENCE [LARGE SCALE GENOMIC DNA]</scope>
    <source>
        <strain evidence="1 2">WN024</strain>
    </source>
</reference>
<evidence type="ECO:0000313" key="2">
    <source>
        <dbReference type="Proteomes" id="UP000217561"/>
    </source>
</evidence>
<protein>
    <submittedName>
        <fullName evidence="1">Uncharacterized protein</fullName>
    </submittedName>
</protein>
<comment type="caution">
    <text evidence="1">The sequence shown here is derived from an EMBL/GenBank/DDBJ whole genome shotgun (WGS) entry which is preliminary data.</text>
</comment>
<organism evidence="1 2">
    <name type="scientific">Salimicrobium humidisoli</name>
    <dbReference type="NCBI Taxonomy" id="2029857"/>
    <lineage>
        <taxon>Bacteria</taxon>
        <taxon>Bacillati</taxon>
        <taxon>Bacillota</taxon>
        <taxon>Bacilli</taxon>
        <taxon>Bacillales</taxon>
        <taxon>Bacillaceae</taxon>
        <taxon>Salimicrobium</taxon>
    </lineage>
</organism>
<keyword evidence="2" id="KW-1185">Reference proteome</keyword>
<name>A0ABX4HSI9_9BACI</name>
<proteinExistence type="predicted"/>
<accession>A0ABX4HSI9</accession>